<keyword evidence="1" id="KW-0732">Signal</keyword>
<dbReference type="RefSeq" id="WP_208173612.1">
    <property type="nucleotide sequence ID" value="NZ_JAGETZ010000001.1"/>
</dbReference>
<evidence type="ECO:0000313" key="2">
    <source>
        <dbReference type="EMBL" id="MBO2008093.1"/>
    </source>
</evidence>
<proteinExistence type="predicted"/>
<dbReference type="EMBL" id="JAGETZ010000001">
    <property type="protein sequence ID" value="MBO2008093.1"/>
    <property type="molecule type" value="Genomic_DNA"/>
</dbReference>
<accession>A0ABS3QAV8</accession>
<sequence length="216" mass="24119">MIKSAVLLLAFTLAVHACNDVKTTNGQATTAENAEVYNVDTSAYYFPKKAFRDYNDSTKGNSFKLDWYSGMLRALKEPVLFTEAGEGEVYRFTCLRTFHAPFAIRVIHKTGDITMLVLKISDGAGGYTSKNLVRNETKALSEADWARLTAALNSTAFWNMPTEKPDFGCDGSEWIVEGRKNGEYHVVARWSPRKGDFYGLGKKMIELSGARITPLY</sequence>
<feature type="chain" id="PRO_5046857901" description="Lipoprotein" evidence="1">
    <location>
        <begin position="18"/>
        <end position="216"/>
    </location>
</feature>
<evidence type="ECO:0000313" key="3">
    <source>
        <dbReference type="Proteomes" id="UP000664369"/>
    </source>
</evidence>
<evidence type="ECO:0008006" key="4">
    <source>
        <dbReference type="Google" id="ProtNLM"/>
    </source>
</evidence>
<protein>
    <recommendedName>
        <fullName evidence="4">Lipoprotein</fullName>
    </recommendedName>
</protein>
<organism evidence="2 3">
    <name type="scientific">Hymenobacter negativus</name>
    <dbReference type="NCBI Taxonomy" id="2795026"/>
    <lineage>
        <taxon>Bacteria</taxon>
        <taxon>Pseudomonadati</taxon>
        <taxon>Bacteroidota</taxon>
        <taxon>Cytophagia</taxon>
        <taxon>Cytophagales</taxon>
        <taxon>Hymenobacteraceae</taxon>
        <taxon>Hymenobacter</taxon>
    </lineage>
</organism>
<comment type="caution">
    <text evidence="2">The sequence shown here is derived from an EMBL/GenBank/DDBJ whole genome shotgun (WGS) entry which is preliminary data.</text>
</comment>
<reference evidence="2 3" key="1">
    <citation type="submission" date="2021-03" db="EMBL/GenBank/DDBJ databases">
        <authorList>
            <person name="Kim M.K."/>
        </authorList>
    </citation>
    <scope>NUCLEOTIDE SEQUENCE [LARGE SCALE GENOMIC DNA]</scope>
    <source>
        <strain evidence="2 3">BT442</strain>
    </source>
</reference>
<evidence type="ECO:0000256" key="1">
    <source>
        <dbReference type="SAM" id="SignalP"/>
    </source>
</evidence>
<gene>
    <name evidence="2" type="ORF">J4E00_03465</name>
</gene>
<dbReference type="Proteomes" id="UP000664369">
    <property type="component" value="Unassembled WGS sequence"/>
</dbReference>
<name>A0ABS3QAV8_9BACT</name>
<keyword evidence="3" id="KW-1185">Reference proteome</keyword>
<feature type="signal peptide" evidence="1">
    <location>
        <begin position="1"/>
        <end position="17"/>
    </location>
</feature>